<evidence type="ECO:0000259" key="6">
    <source>
        <dbReference type="SMART" id="SM00846"/>
    </source>
</evidence>
<keyword evidence="1" id="KW-0560">Oxidoreductase</keyword>
<evidence type="ECO:0000256" key="5">
    <source>
        <dbReference type="RuleBase" id="RU000397"/>
    </source>
</evidence>
<name>A0A7K1THZ0_9BACT</name>
<feature type="binding site" evidence="3">
    <location>
        <position position="314"/>
    </location>
    <ligand>
        <name>NAD(+)</name>
        <dbReference type="ChEBI" id="CHEBI:57540"/>
    </ligand>
</feature>
<evidence type="ECO:0000256" key="1">
    <source>
        <dbReference type="ARBA" id="ARBA00023002"/>
    </source>
</evidence>
<dbReference type="InterPro" id="IPR036291">
    <property type="entry name" value="NAD(P)-bd_dom_sf"/>
</dbReference>
<dbReference type="GO" id="GO:0051287">
    <property type="term" value="F:NAD binding"/>
    <property type="evidence" value="ECO:0007669"/>
    <property type="project" value="InterPro"/>
</dbReference>
<dbReference type="SUPFAM" id="SSF51735">
    <property type="entry name" value="NAD(P)-binding Rossmann-fold domains"/>
    <property type="match status" value="1"/>
</dbReference>
<keyword evidence="8" id="KW-1185">Reference proteome</keyword>
<dbReference type="AlphaFoldDB" id="A0A7K1THZ0"/>
<comment type="similarity">
    <text evidence="5">Belongs to the glyceraldehyde-3-phosphate dehydrogenase family.</text>
</comment>
<feature type="active site" description="Nucleophile" evidence="2">
    <location>
        <position position="153"/>
    </location>
</feature>
<dbReference type="RefSeq" id="WP_157567127.1">
    <property type="nucleotide sequence ID" value="NZ_WQKZ01000003.1"/>
</dbReference>
<dbReference type="EMBL" id="WQKZ01000003">
    <property type="protein sequence ID" value="MVN77781.1"/>
    <property type="molecule type" value="Genomic_DNA"/>
</dbReference>
<keyword evidence="3" id="KW-0547">Nucleotide-binding</keyword>
<accession>A0A7K1THZ0</accession>
<dbReference type="PANTHER" id="PTHR43148">
    <property type="entry name" value="GLYCERALDEHYDE-3-PHOSPHATE DEHYDROGENASE 2"/>
    <property type="match status" value="1"/>
</dbReference>
<evidence type="ECO:0000256" key="2">
    <source>
        <dbReference type="PIRSR" id="PIRSR000149-1"/>
    </source>
</evidence>
<dbReference type="Proteomes" id="UP000441336">
    <property type="component" value="Unassembled WGS sequence"/>
</dbReference>
<protein>
    <submittedName>
        <fullName evidence="7">Aldehyde dehydrogenase</fullName>
    </submittedName>
</protein>
<keyword evidence="3" id="KW-0520">NAD</keyword>
<dbReference type="Gene3D" id="3.30.360.10">
    <property type="entry name" value="Dihydrodipicolinate Reductase, domain 2"/>
    <property type="match status" value="1"/>
</dbReference>
<feature type="binding site" evidence="3">
    <location>
        <position position="33"/>
    </location>
    <ligand>
        <name>NAD(+)</name>
        <dbReference type="ChEBI" id="CHEBI:57540"/>
    </ligand>
</feature>
<dbReference type="GO" id="GO:0016620">
    <property type="term" value="F:oxidoreductase activity, acting on the aldehyde or oxo group of donors, NAD or NADP as acceptor"/>
    <property type="evidence" value="ECO:0007669"/>
    <property type="project" value="InterPro"/>
</dbReference>
<dbReference type="SMART" id="SM00846">
    <property type="entry name" value="Gp_dh_N"/>
    <property type="match status" value="1"/>
</dbReference>
<feature type="site" description="Activates thiol group during catalysis" evidence="4">
    <location>
        <position position="180"/>
    </location>
</feature>
<evidence type="ECO:0000256" key="3">
    <source>
        <dbReference type="PIRSR" id="PIRSR000149-3"/>
    </source>
</evidence>
<dbReference type="InterPro" id="IPR020828">
    <property type="entry name" value="GlycerAld_3-P_DH_NAD(P)-bd"/>
</dbReference>
<evidence type="ECO:0000313" key="7">
    <source>
        <dbReference type="EMBL" id="MVN77781.1"/>
    </source>
</evidence>
<feature type="binding site" evidence="3">
    <location>
        <position position="118"/>
    </location>
    <ligand>
        <name>NAD(+)</name>
        <dbReference type="ChEBI" id="CHEBI:57540"/>
    </ligand>
</feature>
<dbReference type="SUPFAM" id="SSF55347">
    <property type="entry name" value="Glyceraldehyde-3-phosphate dehydrogenase-like, C-terminal domain"/>
    <property type="match status" value="1"/>
</dbReference>
<evidence type="ECO:0000256" key="4">
    <source>
        <dbReference type="PIRSR" id="PIRSR000149-4"/>
    </source>
</evidence>
<dbReference type="PIRSF" id="PIRSF000149">
    <property type="entry name" value="GAP_DH"/>
    <property type="match status" value="1"/>
</dbReference>
<comment type="caution">
    <text evidence="7">The sequence shown here is derived from an EMBL/GenBank/DDBJ whole genome shotgun (WGS) entry which is preliminary data.</text>
</comment>
<organism evidence="7 8">
    <name type="scientific">Hymenobacter ginkgonis</name>
    <dbReference type="NCBI Taxonomy" id="2682976"/>
    <lineage>
        <taxon>Bacteria</taxon>
        <taxon>Pseudomonadati</taxon>
        <taxon>Bacteroidota</taxon>
        <taxon>Cytophagia</taxon>
        <taxon>Cytophagales</taxon>
        <taxon>Hymenobacteraceae</taxon>
        <taxon>Hymenobacter</taxon>
    </lineage>
</organism>
<proteinExistence type="inferred from homology"/>
<feature type="domain" description="Glyceraldehyde 3-phosphate dehydrogenase NAD(P) binding" evidence="6">
    <location>
        <begin position="2"/>
        <end position="153"/>
    </location>
</feature>
<dbReference type="InterPro" id="IPR020831">
    <property type="entry name" value="GlycerAld/Erythrose_P_DH"/>
</dbReference>
<reference evidence="7 8" key="1">
    <citation type="submission" date="2019-12" db="EMBL/GenBank/DDBJ databases">
        <title>Hymenobacter sp. HMF4947 Genome sequencing and assembly.</title>
        <authorList>
            <person name="Kang H."/>
            <person name="Cha I."/>
            <person name="Kim H."/>
            <person name="Joh K."/>
        </authorList>
    </citation>
    <scope>NUCLEOTIDE SEQUENCE [LARGE SCALE GENOMIC DNA]</scope>
    <source>
        <strain evidence="7 8">HMF4947</strain>
    </source>
</reference>
<feature type="binding site" evidence="3">
    <location>
        <begin position="11"/>
        <end position="12"/>
    </location>
    <ligand>
        <name>NAD(+)</name>
        <dbReference type="ChEBI" id="CHEBI:57540"/>
    </ligand>
</feature>
<sequence>MQRIAIYGFGRIGRQLLRIGLQQQLFVPAAVADIRDEPTLAALFAVDTNYGRWPEPVAGRPGELEVGGRLIPYYNASAAVPDWGALGVDLVVDCTGRATTRAGAQVHLDRGAGRVLVSAPSKTLADCDAVLLKGINLEDFDPARHRIVSMGSCTTNALAAPIKVIKEAFGIQYGLFSTVHSYTNSQSLTDQPMKDRRDSWAAAENIIPSSSGAARALQFIWPDLHVTGKAYRVPTRTGSIAELTLVTERDCSVQDVNAALRQAAQAGPLHGVLDVLEDEWASSRIVADPHSALLDLPLTAKQGQLLSVAAWYDNEWGFSNRLAEVAAHLAGGA</sequence>
<dbReference type="InterPro" id="IPR020829">
    <property type="entry name" value="GlycerAld_3-P_DH_cat"/>
</dbReference>
<dbReference type="Gene3D" id="3.40.50.720">
    <property type="entry name" value="NAD(P)-binding Rossmann-like Domain"/>
    <property type="match status" value="1"/>
</dbReference>
<evidence type="ECO:0000313" key="8">
    <source>
        <dbReference type="Proteomes" id="UP000441336"/>
    </source>
</evidence>
<dbReference type="Pfam" id="PF00044">
    <property type="entry name" value="Gp_dh_N"/>
    <property type="match status" value="1"/>
</dbReference>
<dbReference type="PRINTS" id="PR00078">
    <property type="entry name" value="G3PDHDRGNASE"/>
</dbReference>
<dbReference type="Pfam" id="PF02800">
    <property type="entry name" value="Gp_dh_C"/>
    <property type="match status" value="1"/>
</dbReference>
<gene>
    <name evidence="7" type="ORF">GO988_15730</name>
</gene>